<dbReference type="Pfam" id="PF13183">
    <property type="entry name" value="Fer4_8"/>
    <property type="match status" value="1"/>
</dbReference>
<evidence type="ECO:0000256" key="8">
    <source>
        <dbReference type="ARBA" id="ARBA00023004"/>
    </source>
</evidence>
<keyword evidence="4" id="KW-0479">Metal-binding</keyword>
<accession>A0ABX1G1T5</accession>
<keyword evidence="8" id="KW-0408">Iron</keyword>
<dbReference type="PROSITE" id="PS51387">
    <property type="entry name" value="FAD_PCMH"/>
    <property type="match status" value="1"/>
</dbReference>
<evidence type="ECO:0000259" key="11">
    <source>
        <dbReference type="PROSITE" id="PS51379"/>
    </source>
</evidence>
<comment type="caution">
    <text evidence="13">The sequence shown here is derived from an EMBL/GenBank/DDBJ whole genome shotgun (WGS) entry which is preliminary data.</text>
</comment>
<dbReference type="PANTHER" id="PTHR11748:SF111">
    <property type="entry name" value="D-LACTATE DEHYDROGENASE, MITOCHONDRIAL-RELATED"/>
    <property type="match status" value="1"/>
</dbReference>
<evidence type="ECO:0000256" key="2">
    <source>
        <dbReference type="ARBA" id="ARBA00008000"/>
    </source>
</evidence>
<dbReference type="EC" id="1.1.2.4" evidence="10"/>
<keyword evidence="6" id="KW-0809">Transit peptide</keyword>
<keyword evidence="5" id="KW-0274">FAD</keyword>
<keyword evidence="3" id="KW-0285">Flavoprotein</keyword>
<dbReference type="InterPro" id="IPR016167">
    <property type="entry name" value="FAD-bd_PCMH_sub1"/>
</dbReference>
<evidence type="ECO:0000256" key="6">
    <source>
        <dbReference type="ARBA" id="ARBA00022946"/>
    </source>
</evidence>
<organism evidence="13 14">
    <name type="scientific">Paeniglutamicibacter terrestris</name>
    <dbReference type="NCBI Taxonomy" id="2723403"/>
    <lineage>
        <taxon>Bacteria</taxon>
        <taxon>Bacillati</taxon>
        <taxon>Actinomycetota</taxon>
        <taxon>Actinomycetes</taxon>
        <taxon>Micrococcales</taxon>
        <taxon>Micrococcaceae</taxon>
        <taxon>Paeniglutamicibacter</taxon>
    </lineage>
</organism>
<dbReference type="InterPro" id="IPR017900">
    <property type="entry name" value="4Fe4S_Fe_S_CS"/>
</dbReference>
<dbReference type="InterPro" id="IPR004017">
    <property type="entry name" value="Cys_rich_dom"/>
</dbReference>
<dbReference type="InterPro" id="IPR016171">
    <property type="entry name" value="Vanillyl_alc_oxidase_C-sub2"/>
</dbReference>
<dbReference type="InterPro" id="IPR016169">
    <property type="entry name" value="FAD-bd_PCMH_sub2"/>
</dbReference>
<dbReference type="InterPro" id="IPR016164">
    <property type="entry name" value="FAD-linked_Oxase-like_C"/>
</dbReference>
<evidence type="ECO:0000256" key="7">
    <source>
        <dbReference type="ARBA" id="ARBA00023002"/>
    </source>
</evidence>
<dbReference type="InterPro" id="IPR016166">
    <property type="entry name" value="FAD-bd_PCMH"/>
</dbReference>
<name>A0ABX1G1T5_9MICC</name>
<evidence type="ECO:0000256" key="1">
    <source>
        <dbReference type="ARBA" id="ARBA00001974"/>
    </source>
</evidence>
<dbReference type="Gene3D" id="1.10.45.10">
    <property type="entry name" value="Vanillyl-alcohol Oxidase, Chain A, domain 4"/>
    <property type="match status" value="1"/>
</dbReference>
<dbReference type="PANTHER" id="PTHR11748">
    <property type="entry name" value="D-LACTATE DEHYDROGENASE"/>
    <property type="match status" value="1"/>
</dbReference>
<evidence type="ECO:0000256" key="3">
    <source>
        <dbReference type="ARBA" id="ARBA00022630"/>
    </source>
</evidence>
<feature type="domain" description="4Fe-4S ferredoxin-type" evidence="11">
    <location>
        <begin position="526"/>
        <end position="557"/>
    </location>
</feature>
<evidence type="ECO:0000313" key="14">
    <source>
        <dbReference type="Proteomes" id="UP000746595"/>
    </source>
</evidence>
<dbReference type="InterPro" id="IPR036318">
    <property type="entry name" value="FAD-bd_PCMH-like_sf"/>
</dbReference>
<comment type="cofactor">
    <cofactor evidence="1">
        <name>FAD</name>
        <dbReference type="ChEBI" id="CHEBI:57692"/>
    </cofactor>
</comment>
<dbReference type="Gene3D" id="3.30.70.2740">
    <property type="match status" value="1"/>
</dbReference>
<dbReference type="Gene3D" id="3.30.465.10">
    <property type="match status" value="1"/>
</dbReference>
<dbReference type="InterPro" id="IPR017896">
    <property type="entry name" value="4Fe4S_Fe-S-bd"/>
</dbReference>
<dbReference type="SUPFAM" id="SSF46548">
    <property type="entry name" value="alpha-helical ferredoxin"/>
    <property type="match status" value="1"/>
</dbReference>
<evidence type="ECO:0000256" key="4">
    <source>
        <dbReference type="ARBA" id="ARBA00022723"/>
    </source>
</evidence>
<dbReference type="Gene3D" id="3.30.43.10">
    <property type="entry name" value="Uridine Diphospho-n-acetylenolpyruvylglucosamine Reductase, domain 2"/>
    <property type="match status" value="1"/>
</dbReference>
<evidence type="ECO:0000259" key="12">
    <source>
        <dbReference type="PROSITE" id="PS51387"/>
    </source>
</evidence>
<dbReference type="InterPro" id="IPR004113">
    <property type="entry name" value="FAD-bd_oxidored_4_C"/>
</dbReference>
<proteinExistence type="inferred from homology"/>
<evidence type="ECO:0000256" key="9">
    <source>
        <dbReference type="ARBA" id="ARBA00023014"/>
    </source>
</evidence>
<keyword evidence="14" id="KW-1185">Reference proteome</keyword>
<dbReference type="SUPFAM" id="SSF55103">
    <property type="entry name" value="FAD-linked oxidases, C-terminal domain"/>
    <property type="match status" value="1"/>
</dbReference>
<dbReference type="PROSITE" id="PS51379">
    <property type="entry name" value="4FE4S_FER_2"/>
    <property type="match status" value="1"/>
</dbReference>
<dbReference type="Gene3D" id="1.10.1060.10">
    <property type="entry name" value="Alpha-helical ferredoxin"/>
    <property type="match status" value="1"/>
</dbReference>
<dbReference type="RefSeq" id="WP_168150842.1">
    <property type="nucleotide sequence ID" value="NZ_JAAWVT010000001.1"/>
</dbReference>
<dbReference type="EMBL" id="JAAWVT010000001">
    <property type="protein sequence ID" value="NKG19958.1"/>
    <property type="molecule type" value="Genomic_DNA"/>
</dbReference>
<dbReference type="Proteomes" id="UP000746595">
    <property type="component" value="Unassembled WGS sequence"/>
</dbReference>
<dbReference type="Pfam" id="PF02913">
    <property type="entry name" value="FAD-oxidase_C"/>
    <property type="match status" value="1"/>
</dbReference>
<dbReference type="Pfam" id="PF02754">
    <property type="entry name" value="CCG"/>
    <property type="match status" value="2"/>
</dbReference>
<dbReference type="PROSITE" id="PS00198">
    <property type="entry name" value="4FE4S_FER_1"/>
    <property type="match status" value="1"/>
</dbReference>
<keyword evidence="7" id="KW-0560">Oxidoreductase</keyword>
<evidence type="ECO:0000256" key="10">
    <source>
        <dbReference type="ARBA" id="ARBA00038897"/>
    </source>
</evidence>
<evidence type="ECO:0000313" key="13">
    <source>
        <dbReference type="EMBL" id="NKG19958.1"/>
    </source>
</evidence>
<dbReference type="InterPro" id="IPR006094">
    <property type="entry name" value="Oxid_FAD_bind_N"/>
</dbReference>
<keyword evidence="9" id="KW-0411">Iron-sulfur</keyword>
<protein>
    <recommendedName>
        <fullName evidence="10">D-lactate dehydrogenase (cytochrome)</fullName>
        <ecNumber evidence="10">1.1.2.4</ecNumber>
    </recommendedName>
</protein>
<dbReference type="Pfam" id="PF01565">
    <property type="entry name" value="FAD_binding_4"/>
    <property type="match status" value="1"/>
</dbReference>
<feature type="domain" description="FAD-binding PCMH-type" evidence="12">
    <location>
        <begin position="34"/>
        <end position="262"/>
    </location>
</feature>
<gene>
    <name evidence="13" type="ORF">HED64_04430</name>
</gene>
<sequence>MTLISALRGAMSTDDQLTDRAIDLHAYANDASHFLLTPQAVAIPNNAAEVGALLKASAELNMPLTFRSGGTSLSGQGVTDSLLVDVRKNFKDIEVMDNGARVRVQPGVTVRALNARLALYGRKFGPDPASEAACTIGGVVANNSSGMHCGTVDNVYRTLESLVIVLTSGTVIDTGTPDANEKLRTLEPAIFAGLEALTKRVRSNPASVAIIKHQFSMKNTMGYGLNSFVDYEDPAQVLAHLIIGSEGTLGFVAEATFRTVPVYKHVTTSLLVFDDLFTANESLEALVGSGAATVELMDSLSLKVGQTLQGTPQLITDLNVQSHAAFLVEYTASSAEELANRQEQGLALTKSLKLSAPAQFSPDAKVRAQLWKLRKGLYASVAGARTQGTTALLEDIVVPVSALARTCAELSVLFERYEYENSVIFGHAKDGNVHFMLTDGFNTEAQLKRYSAFTEDMVDLVLGEGGSLKAEHGTGRVMAPYVRRQYGDELYGVMRELKLLLDPAGLLNPGVILDEDPTAHLNNIKVTPAVDPEVDRCVACGYCEPVCPSRNLTLTPRQRIVTLRAIETARLAGDTKLVAELEKDYSYESVDTCAVDGMCQTACPVDINTGTLVKKLRAKNVNKVEGVVWDAAAQHWSAVTQGAGKLLSVADKVPLHLVLGANKVGRAVLGADTLPLYSAELPAGGRKRARPAPAKTPVAVYFPACVNTMFGPADPHQAGIQESFSALAKRVGVELLVPEGIDSLCCGTPWSSKGMAKGRETMGERTVAALRAASNNGELPILCDASSCTEGLLHSIENEVVPAGAKPLRIIDVVQYTAEHILPLLPAGHKVASLALHPTCSSTRMGMNPALQAVAEAVADTVQVPESWGCCAFAGDRGMLHPELTASATEAQAAEVREFGASTHASCNRTCELGMSRATEQPYEHVLELLERTTRD</sequence>
<reference evidence="13 14" key="1">
    <citation type="submission" date="2020-04" db="EMBL/GenBank/DDBJ databases">
        <title>Paeniglutamicibacter sp. ANT13_2, a novel actinomycete isolated from sediment in Antarctica.</title>
        <authorList>
            <person name="Sakdapetsiri C."/>
            <person name="Pinyakong O."/>
        </authorList>
    </citation>
    <scope>NUCLEOTIDE SEQUENCE [LARGE SCALE GENOMIC DNA]</scope>
    <source>
        <strain evidence="13 14">ANT13_2</strain>
    </source>
</reference>
<dbReference type="SUPFAM" id="SSF56176">
    <property type="entry name" value="FAD-binding/transporter-associated domain-like"/>
    <property type="match status" value="1"/>
</dbReference>
<comment type="similarity">
    <text evidence="2">Belongs to the FAD-binding oxidoreductase/transferase type 4 family.</text>
</comment>
<evidence type="ECO:0000256" key="5">
    <source>
        <dbReference type="ARBA" id="ARBA00022827"/>
    </source>
</evidence>
<dbReference type="InterPro" id="IPR009051">
    <property type="entry name" value="Helical_ferredxn"/>
</dbReference>